<dbReference type="Proteomes" id="UP000007801">
    <property type="component" value="Unassembled WGS sequence"/>
</dbReference>
<keyword evidence="4" id="KW-0418">Kinase</keyword>
<protein>
    <submittedName>
        <fullName evidence="11">Uncharacterized protein, isoform A</fullName>
    </submittedName>
</protein>
<name>A0A0P8ZGB1_DROAN</name>
<evidence type="ECO:0000259" key="10">
    <source>
        <dbReference type="Pfam" id="PF00294"/>
    </source>
</evidence>
<keyword evidence="3" id="KW-0547">Nucleotide-binding</keyword>
<dbReference type="SMR" id="A0A0P8ZGB1"/>
<dbReference type="InterPro" id="IPR002139">
    <property type="entry name" value="Ribo/fructo_kinase"/>
</dbReference>
<evidence type="ECO:0000256" key="2">
    <source>
        <dbReference type="ARBA" id="ARBA00022723"/>
    </source>
</evidence>
<dbReference type="GeneID" id="26515142"/>
<dbReference type="GO" id="GO:0005829">
    <property type="term" value="C:cytosol"/>
    <property type="evidence" value="ECO:0007669"/>
    <property type="project" value="TreeGrafter"/>
</dbReference>
<evidence type="ECO:0000256" key="1">
    <source>
        <dbReference type="ARBA" id="ARBA00022679"/>
    </source>
</evidence>
<evidence type="ECO:0000256" key="9">
    <source>
        <dbReference type="SAM" id="MobiDB-lite"/>
    </source>
</evidence>
<dbReference type="OrthoDB" id="415590at2759"/>
<dbReference type="GO" id="GO:0005524">
    <property type="term" value="F:ATP binding"/>
    <property type="evidence" value="ECO:0007669"/>
    <property type="project" value="UniProtKB-KW"/>
</dbReference>
<dbReference type="SUPFAM" id="SSF53613">
    <property type="entry name" value="Ribokinase-like"/>
    <property type="match status" value="1"/>
</dbReference>
<dbReference type="GO" id="GO:0046872">
    <property type="term" value="F:metal ion binding"/>
    <property type="evidence" value="ECO:0007669"/>
    <property type="project" value="UniProtKB-KW"/>
</dbReference>
<keyword evidence="8" id="KW-0119">Carbohydrate metabolism</keyword>
<evidence type="ECO:0000256" key="4">
    <source>
        <dbReference type="ARBA" id="ARBA00022777"/>
    </source>
</evidence>
<dbReference type="GO" id="GO:0004747">
    <property type="term" value="F:ribokinase activity"/>
    <property type="evidence" value="ECO:0007669"/>
    <property type="project" value="InterPro"/>
</dbReference>
<dbReference type="CDD" id="cd01174">
    <property type="entry name" value="ribokinase"/>
    <property type="match status" value="1"/>
</dbReference>
<feature type="domain" description="Carbohydrate kinase PfkB" evidence="10">
    <location>
        <begin position="6"/>
        <end position="272"/>
    </location>
</feature>
<feature type="compositionally biased region" description="Basic and acidic residues" evidence="9">
    <location>
        <begin position="343"/>
        <end position="363"/>
    </location>
</feature>
<organism evidence="11 12">
    <name type="scientific">Drosophila ananassae</name>
    <name type="common">Fruit fly</name>
    <dbReference type="NCBI Taxonomy" id="7217"/>
    <lineage>
        <taxon>Eukaryota</taxon>
        <taxon>Metazoa</taxon>
        <taxon>Ecdysozoa</taxon>
        <taxon>Arthropoda</taxon>
        <taxon>Hexapoda</taxon>
        <taxon>Insecta</taxon>
        <taxon>Pterygota</taxon>
        <taxon>Neoptera</taxon>
        <taxon>Endopterygota</taxon>
        <taxon>Diptera</taxon>
        <taxon>Brachycera</taxon>
        <taxon>Muscomorpha</taxon>
        <taxon>Ephydroidea</taxon>
        <taxon>Drosophilidae</taxon>
        <taxon>Drosophila</taxon>
        <taxon>Sophophora</taxon>
    </lineage>
</organism>
<dbReference type="InterPro" id="IPR011877">
    <property type="entry name" value="Ribokinase"/>
</dbReference>
<dbReference type="Gene3D" id="3.40.1190.20">
    <property type="match status" value="1"/>
</dbReference>
<gene>
    <name evidence="11" type="primary">Dana\GF27733</name>
    <name evidence="11" type="ORF">GF27733</name>
</gene>
<keyword evidence="12" id="KW-1185">Reference proteome</keyword>
<keyword evidence="1" id="KW-0808">Transferase</keyword>
<sequence length="363" mass="39106">MVPGIHMETAFGGKGANQSIAAARLGAVTTFLGKMGADESGEQYKSYLTDQNIDTKQVELVKNTATGMTEVALTEEGEFYRINVAGANKSMTSKDISRHKKIMNKSRVLLCQLELDMNTTACALRQFKGGVSILHLSPMRSDIPNELITLPTILVMNQDAAATLANMDEVRTLLQARKACEALVDGGANSVIILMEDNSAVHMSKNNKEMCTHIPAGDVRYVADSSGSDDAFMGGLAYHIARFPKLPREHHISAANACAAYSMGIRGTQPSFPGPYLAQDNLCYITPTFTVIDENSEEAPEEQRKETIQAPAPEPTPEPAAEPSPPPEEPAPPPPAEDPAPEEAPKAKTKEEERNTVAEANKA</sequence>
<dbReference type="PANTHER" id="PTHR10584">
    <property type="entry name" value="SUGAR KINASE"/>
    <property type="match status" value="1"/>
</dbReference>
<evidence type="ECO:0000256" key="8">
    <source>
        <dbReference type="ARBA" id="ARBA00023277"/>
    </source>
</evidence>
<accession>A0A0P8ZGB1</accession>
<dbReference type="InterPro" id="IPR011611">
    <property type="entry name" value="PfkB_dom"/>
</dbReference>
<feature type="compositionally biased region" description="Pro residues" evidence="9">
    <location>
        <begin position="312"/>
        <end position="338"/>
    </location>
</feature>
<evidence type="ECO:0000313" key="12">
    <source>
        <dbReference type="Proteomes" id="UP000007801"/>
    </source>
</evidence>
<keyword evidence="7" id="KW-0630">Potassium</keyword>
<dbReference type="PANTHER" id="PTHR10584:SF166">
    <property type="entry name" value="RIBOKINASE"/>
    <property type="match status" value="1"/>
</dbReference>
<dbReference type="InterPro" id="IPR029056">
    <property type="entry name" value="Ribokinase-like"/>
</dbReference>
<dbReference type="GO" id="GO:0006014">
    <property type="term" value="P:D-ribose metabolic process"/>
    <property type="evidence" value="ECO:0007669"/>
    <property type="project" value="InterPro"/>
</dbReference>
<dbReference type="KEGG" id="dan:26515142"/>
<dbReference type="Pfam" id="PF00294">
    <property type="entry name" value="PfkB"/>
    <property type="match status" value="1"/>
</dbReference>
<keyword evidence="5" id="KW-0067">ATP-binding</keyword>
<dbReference type="PRINTS" id="PR00990">
    <property type="entry name" value="RIBOKINASE"/>
</dbReference>
<dbReference type="EMBL" id="CH902620">
    <property type="protein sequence ID" value="KPU73809.1"/>
    <property type="molecule type" value="Genomic_DNA"/>
</dbReference>
<keyword evidence="2" id="KW-0479">Metal-binding</keyword>
<dbReference type="AlphaFoldDB" id="A0A0P8ZGB1"/>
<proteinExistence type="predicted"/>
<evidence type="ECO:0000256" key="7">
    <source>
        <dbReference type="ARBA" id="ARBA00022958"/>
    </source>
</evidence>
<evidence type="ECO:0000256" key="5">
    <source>
        <dbReference type="ARBA" id="ARBA00022840"/>
    </source>
</evidence>
<feature type="region of interest" description="Disordered" evidence="9">
    <location>
        <begin position="295"/>
        <end position="363"/>
    </location>
</feature>
<evidence type="ECO:0000256" key="6">
    <source>
        <dbReference type="ARBA" id="ARBA00022842"/>
    </source>
</evidence>
<reference evidence="11 12" key="1">
    <citation type="journal article" date="2007" name="Nature">
        <title>Evolution of genes and genomes on the Drosophila phylogeny.</title>
        <authorList>
            <consortium name="Drosophila 12 Genomes Consortium"/>
            <person name="Clark A.G."/>
            <person name="Eisen M.B."/>
            <person name="Smith D.R."/>
            <person name="Bergman C.M."/>
            <person name="Oliver B."/>
            <person name="Markow T.A."/>
            <person name="Kaufman T.C."/>
            <person name="Kellis M."/>
            <person name="Gelbart W."/>
            <person name="Iyer V.N."/>
            <person name="Pollard D.A."/>
            <person name="Sackton T.B."/>
            <person name="Larracuente A.M."/>
            <person name="Singh N.D."/>
            <person name="Abad J.P."/>
            <person name="Abt D.N."/>
            <person name="Adryan B."/>
            <person name="Aguade M."/>
            <person name="Akashi H."/>
            <person name="Anderson W.W."/>
            <person name="Aquadro C.F."/>
            <person name="Ardell D.H."/>
            <person name="Arguello R."/>
            <person name="Artieri C.G."/>
            <person name="Barbash D.A."/>
            <person name="Barker D."/>
            <person name="Barsanti P."/>
            <person name="Batterham P."/>
            <person name="Batzoglou S."/>
            <person name="Begun D."/>
            <person name="Bhutkar A."/>
            <person name="Blanco E."/>
            <person name="Bosak S.A."/>
            <person name="Bradley R.K."/>
            <person name="Brand A.D."/>
            <person name="Brent M.R."/>
            <person name="Brooks A.N."/>
            <person name="Brown R.H."/>
            <person name="Butlin R.K."/>
            <person name="Caggese C."/>
            <person name="Calvi B.R."/>
            <person name="Bernardo de Carvalho A."/>
            <person name="Caspi A."/>
            <person name="Castrezana S."/>
            <person name="Celniker S.E."/>
            <person name="Chang J.L."/>
            <person name="Chapple C."/>
            <person name="Chatterji S."/>
            <person name="Chinwalla A."/>
            <person name="Civetta A."/>
            <person name="Clifton S.W."/>
            <person name="Comeron J.M."/>
            <person name="Costello J.C."/>
            <person name="Coyne J.A."/>
            <person name="Daub J."/>
            <person name="David R.G."/>
            <person name="Delcher A.L."/>
            <person name="Delehaunty K."/>
            <person name="Do C.B."/>
            <person name="Ebling H."/>
            <person name="Edwards K."/>
            <person name="Eickbush T."/>
            <person name="Evans J.D."/>
            <person name="Filipski A."/>
            <person name="Findeiss S."/>
            <person name="Freyhult E."/>
            <person name="Fulton L."/>
            <person name="Fulton R."/>
            <person name="Garcia A.C."/>
            <person name="Gardiner A."/>
            <person name="Garfield D.A."/>
            <person name="Garvin B.E."/>
            <person name="Gibson G."/>
            <person name="Gilbert D."/>
            <person name="Gnerre S."/>
            <person name="Godfrey J."/>
            <person name="Good R."/>
            <person name="Gotea V."/>
            <person name="Gravely B."/>
            <person name="Greenberg A.J."/>
            <person name="Griffiths-Jones S."/>
            <person name="Gross S."/>
            <person name="Guigo R."/>
            <person name="Gustafson E.A."/>
            <person name="Haerty W."/>
            <person name="Hahn M.W."/>
            <person name="Halligan D.L."/>
            <person name="Halpern A.L."/>
            <person name="Halter G.M."/>
            <person name="Han M.V."/>
            <person name="Heger A."/>
            <person name="Hillier L."/>
            <person name="Hinrichs A.S."/>
            <person name="Holmes I."/>
            <person name="Hoskins R.A."/>
            <person name="Hubisz M.J."/>
            <person name="Hultmark D."/>
            <person name="Huntley M.A."/>
            <person name="Jaffe D.B."/>
            <person name="Jagadeeshan S."/>
            <person name="Jeck W.R."/>
            <person name="Johnson J."/>
            <person name="Jones C.D."/>
            <person name="Jordan W.C."/>
            <person name="Karpen G.H."/>
            <person name="Kataoka E."/>
            <person name="Keightley P.D."/>
            <person name="Kheradpour P."/>
            <person name="Kirkness E.F."/>
            <person name="Koerich L.B."/>
            <person name="Kristiansen K."/>
            <person name="Kudrna D."/>
            <person name="Kulathinal R.J."/>
            <person name="Kumar S."/>
            <person name="Kwok R."/>
            <person name="Lander E."/>
            <person name="Langley C.H."/>
            <person name="Lapoint R."/>
            <person name="Lazzaro B.P."/>
            <person name="Lee S.J."/>
            <person name="Levesque L."/>
            <person name="Li R."/>
            <person name="Lin C.F."/>
            <person name="Lin M.F."/>
            <person name="Lindblad-Toh K."/>
            <person name="Llopart A."/>
            <person name="Long M."/>
            <person name="Low L."/>
            <person name="Lozovsky E."/>
            <person name="Lu J."/>
            <person name="Luo M."/>
            <person name="Machado C.A."/>
            <person name="Makalowski W."/>
            <person name="Marzo M."/>
            <person name="Matsuda M."/>
            <person name="Matzkin L."/>
            <person name="McAllister B."/>
            <person name="McBride C.S."/>
            <person name="McKernan B."/>
            <person name="McKernan K."/>
            <person name="Mendez-Lago M."/>
            <person name="Minx P."/>
            <person name="Mollenhauer M.U."/>
            <person name="Montooth K."/>
            <person name="Mount S.M."/>
            <person name="Mu X."/>
            <person name="Myers E."/>
            <person name="Negre B."/>
            <person name="Newfeld S."/>
            <person name="Nielsen R."/>
            <person name="Noor M.A."/>
            <person name="O'Grady P."/>
            <person name="Pachter L."/>
            <person name="Papaceit M."/>
            <person name="Parisi M.J."/>
            <person name="Parisi M."/>
            <person name="Parts L."/>
            <person name="Pedersen J.S."/>
            <person name="Pesole G."/>
            <person name="Phillippy A.M."/>
            <person name="Ponting C.P."/>
            <person name="Pop M."/>
            <person name="Porcelli D."/>
            <person name="Powell J.R."/>
            <person name="Prohaska S."/>
            <person name="Pruitt K."/>
            <person name="Puig M."/>
            <person name="Quesneville H."/>
            <person name="Ram K.R."/>
            <person name="Rand D."/>
            <person name="Rasmussen M.D."/>
            <person name="Reed L.K."/>
            <person name="Reenan R."/>
            <person name="Reily A."/>
            <person name="Remington K.A."/>
            <person name="Rieger T.T."/>
            <person name="Ritchie M.G."/>
            <person name="Robin C."/>
            <person name="Rogers Y.H."/>
            <person name="Rohde C."/>
            <person name="Rozas J."/>
            <person name="Rubenfield M.J."/>
            <person name="Ruiz A."/>
            <person name="Russo S."/>
            <person name="Salzberg S.L."/>
            <person name="Sanchez-Gracia A."/>
            <person name="Saranga D.J."/>
            <person name="Sato H."/>
            <person name="Schaeffer S.W."/>
            <person name="Schatz M.C."/>
            <person name="Schlenke T."/>
            <person name="Schwartz R."/>
            <person name="Segarra C."/>
            <person name="Singh R.S."/>
            <person name="Sirot L."/>
            <person name="Sirota M."/>
            <person name="Sisneros N.B."/>
            <person name="Smith C.D."/>
            <person name="Smith T.F."/>
            <person name="Spieth J."/>
            <person name="Stage D.E."/>
            <person name="Stark A."/>
            <person name="Stephan W."/>
            <person name="Strausberg R.L."/>
            <person name="Strempel S."/>
            <person name="Sturgill D."/>
            <person name="Sutton G."/>
            <person name="Sutton G.G."/>
            <person name="Tao W."/>
            <person name="Teichmann S."/>
            <person name="Tobari Y.N."/>
            <person name="Tomimura Y."/>
            <person name="Tsolas J.M."/>
            <person name="Valente V.L."/>
            <person name="Venter E."/>
            <person name="Venter J.C."/>
            <person name="Vicario S."/>
            <person name="Vieira F.G."/>
            <person name="Vilella A.J."/>
            <person name="Villasante A."/>
            <person name="Walenz B."/>
            <person name="Wang J."/>
            <person name="Wasserman M."/>
            <person name="Watts T."/>
            <person name="Wilson D."/>
            <person name="Wilson R.K."/>
            <person name="Wing R.A."/>
            <person name="Wolfner M.F."/>
            <person name="Wong A."/>
            <person name="Wong G.K."/>
            <person name="Wu C.I."/>
            <person name="Wu G."/>
            <person name="Yamamoto D."/>
            <person name="Yang H.P."/>
            <person name="Yang S.P."/>
            <person name="Yorke J.A."/>
            <person name="Yoshida K."/>
            <person name="Zdobnov E."/>
            <person name="Zhang P."/>
            <person name="Zhang Y."/>
            <person name="Zimin A.V."/>
            <person name="Baldwin J."/>
            <person name="Abdouelleil A."/>
            <person name="Abdulkadir J."/>
            <person name="Abebe A."/>
            <person name="Abera B."/>
            <person name="Abreu J."/>
            <person name="Acer S.C."/>
            <person name="Aftuck L."/>
            <person name="Alexander A."/>
            <person name="An P."/>
            <person name="Anderson E."/>
            <person name="Anderson S."/>
            <person name="Arachi H."/>
            <person name="Azer M."/>
            <person name="Bachantsang P."/>
            <person name="Barry A."/>
            <person name="Bayul T."/>
            <person name="Berlin A."/>
            <person name="Bessette D."/>
            <person name="Bloom T."/>
            <person name="Blye J."/>
            <person name="Boguslavskiy L."/>
            <person name="Bonnet C."/>
            <person name="Boukhgalter B."/>
            <person name="Bourzgui I."/>
            <person name="Brown A."/>
            <person name="Cahill P."/>
            <person name="Channer S."/>
            <person name="Cheshatsang Y."/>
            <person name="Chuda L."/>
            <person name="Citroen M."/>
            <person name="Collymore A."/>
            <person name="Cooke P."/>
            <person name="Costello M."/>
            <person name="D'Aco K."/>
            <person name="Daza R."/>
            <person name="De Haan G."/>
            <person name="DeGray S."/>
            <person name="DeMaso C."/>
            <person name="Dhargay N."/>
            <person name="Dooley K."/>
            <person name="Dooley E."/>
            <person name="Doricent M."/>
            <person name="Dorje P."/>
            <person name="Dorjee K."/>
            <person name="Dupes A."/>
            <person name="Elong R."/>
            <person name="Falk J."/>
            <person name="Farina A."/>
            <person name="Faro S."/>
            <person name="Ferguson D."/>
            <person name="Fisher S."/>
            <person name="Foley C.D."/>
            <person name="Franke A."/>
            <person name="Friedrich D."/>
            <person name="Gadbois L."/>
            <person name="Gearin G."/>
            <person name="Gearin C.R."/>
            <person name="Giannoukos G."/>
            <person name="Goode T."/>
            <person name="Graham J."/>
            <person name="Grandbois E."/>
            <person name="Grewal S."/>
            <person name="Gyaltsen K."/>
            <person name="Hafez N."/>
            <person name="Hagos B."/>
            <person name="Hall J."/>
            <person name="Henson C."/>
            <person name="Hollinger A."/>
            <person name="Honan T."/>
            <person name="Huard M.D."/>
            <person name="Hughes L."/>
            <person name="Hurhula B."/>
            <person name="Husby M.E."/>
            <person name="Kamat A."/>
            <person name="Kanga B."/>
            <person name="Kashin S."/>
            <person name="Khazanovich D."/>
            <person name="Kisner P."/>
            <person name="Lance K."/>
            <person name="Lara M."/>
            <person name="Lee W."/>
            <person name="Lennon N."/>
            <person name="Letendre F."/>
            <person name="LeVine R."/>
            <person name="Lipovsky A."/>
            <person name="Liu X."/>
            <person name="Liu J."/>
            <person name="Liu S."/>
            <person name="Lokyitsang T."/>
            <person name="Lokyitsang Y."/>
            <person name="Lubonja R."/>
            <person name="Lui A."/>
            <person name="MacDonald P."/>
            <person name="Magnisalis V."/>
            <person name="Maru K."/>
            <person name="Matthews C."/>
            <person name="McCusker W."/>
            <person name="McDonough S."/>
            <person name="Mehta T."/>
            <person name="Meldrim J."/>
            <person name="Meneus L."/>
            <person name="Mihai O."/>
            <person name="Mihalev A."/>
            <person name="Mihova T."/>
            <person name="Mittelman R."/>
            <person name="Mlenga V."/>
            <person name="Montmayeur A."/>
            <person name="Mulrain L."/>
            <person name="Navidi A."/>
            <person name="Naylor J."/>
            <person name="Negash T."/>
            <person name="Nguyen T."/>
            <person name="Nguyen N."/>
            <person name="Nicol R."/>
            <person name="Norbu C."/>
            <person name="Norbu N."/>
            <person name="Novod N."/>
            <person name="O'Neill B."/>
            <person name="Osman S."/>
            <person name="Markiewicz E."/>
            <person name="Oyono O.L."/>
            <person name="Patti C."/>
            <person name="Phunkhang P."/>
            <person name="Pierre F."/>
            <person name="Priest M."/>
            <person name="Raghuraman S."/>
            <person name="Rege F."/>
            <person name="Reyes R."/>
            <person name="Rise C."/>
            <person name="Rogov P."/>
            <person name="Ross K."/>
            <person name="Ryan E."/>
            <person name="Settipalli S."/>
            <person name="Shea T."/>
            <person name="Sherpa N."/>
            <person name="Shi L."/>
            <person name="Shih D."/>
            <person name="Sparrow T."/>
            <person name="Spaulding J."/>
            <person name="Stalker J."/>
            <person name="Stange-Thomann N."/>
            <person name="Stavropoulos S."/>
            <person name="Stone C."/>
            <person name="Strader C."/>
            <person name="Tesfaye S."/>
            <person name="Thomson T."/>
            <person name="Thoulutsang Y."/>
            <person name="Thoulutsang D."/>
            <person name="Topham K."/>
            <person name="Topping I."/>
            <person name="Tsamla T."/>
            <person name="Vassiliev H."/>
            <person name="Vo A."/>
            <person name="Wangchuk T."/>
            <person name="Wangdi T."/>
            <person name="Weiand M."/>
            <person name="Wilkinson J."/>
            <person name="Wilson A."/>
            <person name="Yadav S."/>
            <person name="Young G."/>
            <person name="Yu Q."/>
            <person name="Zembek L."/>
            <person name="Zhong D."/>
            <person name="Zimmer A."/>
            <person name="Zwirko Z."/>
            <person name="Jaffe D.B."/>
            <person name="Alvarez P."/>
            <person name="Brockman W."/>
            <person name="Butler J."/>
            <person name="Chin C."/>
            <person name="Gnerre S."/>
            <person name="Grabherr M."/>
            <person name="Kleber M."/>
            <person name="Mauceli E."/>
            <person name="MacCallum I."/>
        </authorList>
    </citation>
    <scope>NUCLEOTIDE SEQUENCE [LARGE SCALE GENOMIC DNA]</scope>
    <source>
        <strain evidence="12">Tucson 14024-0371.13</strain>
    </source>
</reference>
<evidence type="ECO:0000313" key="11">
    <source>
        <dbReference type="EMBL" id="KPU73809.1"/>
    </source>
</evidence>
<evidence type="ECO:0000256" key="3">
    <source>
        <dbReference type="ARBA" id="ARBA00022741"/>
    </source>
</evidence>
<keyword evidence="6" id="KW-0460">Magnesium</keyword>